<dbReference type="InterPro" id="IPR002890">
    <property type="entry name" value="MG2"/>
</dbReference>
<keyword evidence="2 4" id="KW-0732">Signal</keyword>
<dbReference type="SMART" id="SM01359">
    <property type="entry name" value="A2M_N_2"/>
    <property type="match status" value="1"/>
</dbReference>
<reference evidence="7" key="1">
    <citation type="submission" date="2021-03" db="EMBL/GenBank/DDBJ databases">
        <authorList>
            <person name="Wang G."/>
        </authorList>
    </citation>
    <scope>NUCLEOTIDE SEQUENCE</scope>
    <source>
        <strain evidence="7">KCTC 12899</strain>
    </source>
</reference>
<gene>
    <name evidence="7" type="ORF">J3U88_00485</name>
</gene>
<dbReference type="SMART" id="SM01360">
    <property type="entry name" value="A2M"/>
    <property type="match status" value="1"/>
</dbReference>
<dbReference type="Gene3D" id="2.60.40.3710">
    <property type="match status" value="1"/>
</dbReference>
<sequence length="2015" mass="222383">MKQPIGPLRIQWWCLALCLTALSVPASDAFLLSPTRGANQPVISIQLSDGRPQDEEAPPEAPEARAENLPSDETQALLNRLPPLPKAPQQQDYNRREDSLPAPRPGKVVDAVFGEVEGPAPTANNEPPRVTHHGPVGLVETAPKITISFSQSMVPLGDLETRQALAPPVTLTPNVAGSWRWVSPRTLVFQNKTALPGATRFKVGVPGDLKDTAGRTLGTPLEFEFATPTAKPVAFYPDPNTGQPQIPLAALAFNQSIDPASVLKAITLTADGQSFDLERAPKATWEQDSRLRGFLSSHEDDQVVVFRPRRALPTDKKIEVRVGPGVPSAEGPERDKEEHNYTFKTYGLLRVVNHSASRGRKLAPHQHFRVTFNNPLVSDAVKPSWYSISPKPDKLEVFGNYRDLVFAGDFEPRAEYKVTVQTPVSDVFGQNLSKTETIVFKVGDRPTHFSWNAQPIHIPDPYADPTLRVVATNFKGFQLEVHAVDPKKDWLAFRQLNQRRYGDQKNPPLPGRELVDGRVDLEAPANEQVEQVLNLNQWLAGKKYGHLLVRLTPSETIGNAGDRRFGGPRRYQSLLSWVQISRLGVDVLAAPDQSLVWVNQLKDGTSVKGATVTALVDDKGQTRELGQTDGRGLLPLQPLHEEPRPELLLVEQGEDSALLIPGSAGYSSSWSNEDYNNRVLWHVFDDRGMYKPGETVHVKGWVRLFSEDGLSKPPRETPLTYKFKDPRGNELQSGRVNLNAAGGFDLKAALPDNMNLGGATLHLQFERSAAWKLPQHFAAHTLSFNHLFQVQEFRRPEYKVSVTVPQAVVFAGDTVSARAEAAYYAGGALAGAEVNWSVRADETNFTPPNWSQFTFGVWRPWWKIYDDGASGGAFYNHNGRTDSMGFHDLALELGEALNELPVSVSTNATVTDVNFQRWSASGNFLVHSGAAYVGLRTNRYFVEKGTPYGVEVIVADIDGKALVGQKVAVEVVRLEWQRRQRSWEEVAVDPQTFELTSAAQPFNFRFQTKEGGTYRITARVTDDKGRTSRTTMTRWVAGGRAQPVDRVEQEAVTLIPDKQEYAVGDTAKILVQAPFHPAEGTLTVHVGKVLETRRFALKEASQTLEVKITDSMLPNLYVRVDLVGKAPRVDASGLIDPKLAPRPAYATGQLNLKVPPLSRELKVTPTPDKTELSPGEETAVSVQVHNASGQPVQGAEVALFVVDEAVLALSGYQLANPIDVFYPSSQSSLRSYHNRQWVVLADADNLVAAEGEQVMELKSEKRMMMPMAAAPNMAADTEELLSMEADMAPAGSLGGGGGGEAPIVVRTNFNPLAAFFAEQQTDASGKTRVSFELPDNLTRYRVMAVAVDGDNLFGIGEAKVTARLPLMVRPSAPRFLNFGDRFELPVVLQNQTDVPMDVDLAVEAHNAVLTAGAGRRFTVPANNRVEVRFPAQTDRAGEAFFRIAVRAGELTDAAMVTVPVWTPATSEAFAVYGEIDGELNLGQALKLPANAFTEFGGVDVATTSTALHMLEDAVMYLYDYPFECAEQRASRVMSILASKDMMQAFGADLDEAALAARVEDDFKHLAGIQNGDGGFGYWYRGEKSSPYVSIHVGHAVARALRQDVPVNRTLQQRLTRYLTGLNNAKWLEKDYSERMVFTLRAYALNVRGLTGERVARDAEALLKTMPMEKAPLEALGWLLSVLPPKSQQVTAILRHFSNRAEVTAATATFAERYGEERGYLILHSSRRSDAVILESLIATQPDHPLIAKIVAGLNAHRTKGRWTNTQENLFVLFALKRYFETFEKTTPDMVARVWLNGRYQGEHAFVGRTTDRGEISVPMAALAEDGDEGRLVLQKQGAGRLYYRLGMRYAPKDLRPAAVDRGFYVSRTYEGVDDPSDVQKQDDGSWLIRRGAKVRVTVQMVAPSRRYHVALVDPMPAGFEAVNAALAGSEPVENPNKRTGGRPWAWWYRPWFQHQNLRDERAEAFAQLLHAGVHEYRYIARATTPGEFVAPPPKAEEMYSPETFGRGAGEIVVIQ</sequence>
<dbReference type="PANTHER" id="PTHR40094">
    <property type="entry name" value="ALPHA-2-MACROGLOBULIN HOMOLOG"/>
    <property type="match status" value="1"/>
</dbReference>
<protein>
    <recommendedName>
        <fullName evidence="9">Alpha-2-macroglobulin</fullName>
    </recommendedName>
</protein>
<dbReference type="PANTHER" id="PTHR40094:SF1">
    <property type="entry name" value="UBIQUITIN DOMAIN-CONTAINING PROTEIN"/>
    <property type="match status" value="1"/>
</dbReference>
<name>A0A8J7QEK8_9BACT</name>
<evidence type="ECO:0000256" key="1">
    <source>
        <dbReference type="ARBA" id="ARBA00010556"/>
    </source>
</evidence>
<dbReference type="InterPro" id="IPR051802">
    <property type="entry name" value="YfhM-like"/>
</dbReference>
<keyword evidence="8" id="KW-1185">Reference proteome</keyword>
<feature type="domain" description="Alpha-2-macroglobulin" evidence="6">
    <location>
        <begin position="1313"/>
        <end position="1402"/>
    </location>
</feature>
<comment type="similarity">
    <text evidence="1">Belongs to the protease inhibitor I39 (alpha-2-macroglobulin) family. Bacterial alpha-2-macroglobulin subfamily.</text>
</comment>
<dbReference type="InterPro" id="IPR021868">
    <property type="entry name" value="Alpha_2_Macroglob_MG3"/>
</dbReference>
<dbReference type="GO" id="GO:0004866">
    <property type="term" value="F:endopeptidase inhibitor activity"/>
    <property type="evidence" value="ECO:0007669"/>
    <property type="project" value="InterPro"/>
</dbReference>
<feature type="domain" description="Alpha-2-macroglobulin bait region" evidence="5">
    <location>
        <begin position="1052"/>
        <end position="1209"/>
    </location>
</feature>
<dbReference type="InterPro" id="IPR001599">
    <property type="entry name" value="Macroglobln_a2"/>
</dbReference>
<dbReference type="Pfam" id="PF01835">
    <property type="entry name" value="MG2"/>
    <property type="match status" value="1"/>
</dbReference>
<feature type="signal peptide" evidence="4">
    <location>
        <begin position="1"/>
        <end position="26"/>
    </location>
</feature>
<dbReference type="Pfam" id="PF17973">
    <property type="entry name" value="bMG10"/>
    <property type="match status" value="1"/>
</dbReference>
<evidence type="ECO:0000256" key="3">
    <source>
        <dbReference type="SAM" id="MobiDB-lite"/>
    </source>
</evidence>
<evidence type="ECO:0000256" key="4">
    <source>
        <dbReference type="SAM" id="SignalP"/>
    </source>
</evidence>
<dbReference type="Gene3D" id="1.50.10.20">
    <property type="match status" value="1"/>
</dbReference>
<dbReference type="Pfam" id="PF00207">
    <property type="entry name" value="A2M"/>
    <property type="match status" value="1"/>
</dbReference>
<dbReference type="SUPFAM" id="SSF48239">
    <property type="entry name" value="Terpenoid cyclases/Protein prenyltransferases"/>
    <property type="match status" value="1"/>
</dbReference>
<evidence type="ECO:0000259" key="6">
    <source>
        <dbReference type="SMART" id="SM01360"/>
    </source>
</evidence>
<evidence type="ECO:0000313" key="8">
    <source>
        <dbReference type="Proteomes" id="UP000664417"/>
    </source>
</evidence>
<dbReference type="Pfam" id="PF11974">
    <property type="entry name" value="bMG3"/>
    <property type="match status" value="1"/>
</dbReference>
<dbReference type="Pfam" id="PF13205">
    <property type="entry name" value="Big_5"/>
    <property type="match status" value="1"/>
</dbReference>
<evidence type="ECO:0000256" key="2">
    <source>
        <dbReference type="ARBA" id="ARBA00022729"/>
    </source>
</evidence>
<dbReference type="EMBL" id="JAFREP010000001">
    <property type="protein sequence ID" value="MBO1316915.1"/>
    <property type="molecule type" value="Genomic_DNA"/>
</dbReference>
<dbReference type="Gene3D" id="2.60.40.1930">
    <property type="match status" value="1"/>
</dbReference>
<dbReference type="InterPro" id="IPR008930">
    <property type="entry name" value="Terpenoid_cyclase/PrenylTrfase"/>
</dbReference>
<dbReference type="Proteomes" id="UP000664417">
    <property type="component" value="Unassembled WGS sequence"/>
</dbReference>
<dbReference type="InterPro" id="IPR011625">
    <property type="entry name" value="A2M_N_BRD"/>
</dbReference>
<evidence type="ECO:0000313" key="7">
    <source>
        <dbReference type="EMBL" id="MBO1316915.1"/>
    </source>
</evidence>
<dbReference type="Pfam" id="PF07703">
    <property type="entry name" value="A2M_BRD"/>
    <property type="match status" value="1"/>
</dbReference>
<dbReference type="InterPro" id="IPR041246">
    <property type="entry name" value="Bact_MG10"/>
</dbReference>
<evidence type="ECO:0000259" key="5">
    <source>
        <dbReference type="SMART" id="SM01359"/>
    </source>
</evidence>
<feature type="chain" id="PRO_5035166196" description="Alpha-2-macroglobulin" evidence="4">
    <location>
        <begin position="27"/>
        <end position="2015"/>
    </location>
</feature>
<feature type="region of interest" description="Disordered" evidence="3">
    <location>
        <begin position="47"/>
        <end position="104"/>
    </location>
</feature>
<evidence type="ECO:0008006" key="9">
    <source>
        <dbReference type="Google" id="ProtNLM"/>
    </source>
</evidence>
<proteinExistence type="inferred from homology"/>
<organism evidence="7 8">
    <name type="scientific">Acanthopleuribacter pedis</name>
    <dbReference type="NCBI Taxonomy" id="442870"/>
    <lineage>
        <taxon>Bacteria</taxon>
        <taxon>Pseudomonadati</taxon>
        <taxon>Acidobacteriota</taxon>
        <taxon>Holophagae</taxon>
        <taxon>Acanthopleuribacterales</taxon>
        <taxon>Acanthopleuribacteraceae</taxon>
        <taxon>Acanthopleuribacter</taxon>
    </lineage>
</organism>
<dbReference type="InterPro" id="IPR032812">
    <property type="entry name" value="SbsA_Ig"/>
</dbReference>
<comment type="caution">
    <text evidence="7">The sequence shown here is derived from an EMBL/GenBank/DDBJ whole genome shotgun (WGS) entry which is preliminary data.</text>
</comment>
<dbReference type="RefSeq" id="WP_207856151.1">
    <property type="nucleotide sequence ID" value="NZ_JAFREP010000001.1"/>
</dbReference>
<accession>A0A8J7QEK8</accession>